<dbReference type="Proteomes" id="UP000286287">
    <property type="component" value="Unassembled WGS sequence"/>
</dbReference>
<evidence type="ECO:0000313" key="2">
    <source>
        <dbReference type="EMBL" id="RJF73691.1"/>
    </source>
</evidence>
<dbReference type="EMBL" id="QYUJ01000014">
    <property type="protein sequence ID" value="RJF73691.1"/>
    <property type="molecule type" value="Genomic_DNA"/>
</dbReference>
<feature type="compositionally biased region" description="Low complexity" evidence="1">
    <location>
        <begin position="504"/>
        <end position="515"/>
    </location>
</feature>
<reference evidence="2 3" key="1">
    <citation type="submission" date="2018-09" db="EMBL/GenBank/DDBJ databases">
        <authorList>
            <person name="Zhu H."/>
        </authorList>
    </citation>
    <scope>NUCLEOTIDE SEQUENCE [LARGE SCALE GENOMIC DNA]</scope>
    <source>
        <strain evidence="2 3">K2S05-167</strain>
    </source>
</reference>
<dbReference type="AlphaFoldDB" id="A0A418VC16"/>
<protein>
    <submittedName>
        <fullName evidence="2">Uncharacterized protein</fullName>
    </submittedName>
</protein>
<name>A0A418VC16_9DEIO</name>
<sequence>MTVNGQAVSADLIGTNVQDGERGVQRLTYVGVPIRSGPNTISFLGQQLRVSRVGATARIVVTPLQLSADGSSPIRLKMQTFDAFGQVTEQPSLTLTTNLEPLTPDSNPGESGHQLKLLNGEGVLELQPQSAPTTLRLSVLHDAQQTSYTYDLRPDQSRVGVGLISVTAGLDGPFSVQSSLSWKAQAYYEGPLAGGKLYLAADKDGLPRDENTLLRSPVYGDASTESVPLQGLDPLAFTYDHPSFRADYRRSALPIEVLPLGEELTALTVSSKGPTRVSGFVALVPEDRVSNLPLPLGGLRVVHLPDQNISEGSDTLELVTLERGTGKELKRQTLLRNTDYVLDYRSGVITLARALDHVDLNLNEQELRASYRRQDPLASRQPAYGAQLTTSGRHYTAGVAAVNIDHTLTLGARAAYDNGTTQASTLLAYSGGVQVSADLSSKPTARQSFGAKLRYQDGTYQGLGRFNDGLSVTATATTRLTERVSTVIDAEYHRTPQTATPVGAAPSATLPATTPNSQASQGGSITARADYQFAPFRAGLGGKYAFGDQYGLGLVGSAGYHQGRVDIDVTHTQPISGNLNATTDLSTTFRVARNVNLGFTDKLTWGVGHAAALTLDTMIGNVNYAAAYELPSASGQGNRARFSVQTTLPLGPRLSLGVRGSALYSLQDQAGELGAGADLNYKTDRLSATLGSDVSSTAKGFGVVVRGGLTGSLGEHLTLSADGLLERGQGKSGQRLSLGYAYRQRSLVSLGYARYTSGTLAAIPELSAGLSAEYRQPAWAVRGSLDTRSLLNDAGSTTWQAGVGATAYLTPWLGLGAWGRMIGQPASGVSALGYGVEGSVRALPGTWLSAGYNFKGFEGLPSAGSYTKRGLYLRLDLTVDETLGGKR</sequence>
<comment type="caution">
    <text evidence="2">The sequence shown here is derived from an EMBL/GenBank/DDBJ whole genome shotgun (WGS) entry which is preliminary data.</text>
</comment>
<evidence type="ECO:0000313" key="3">
    <source>
        <dbReference type="Proteomes" id="UP000286287"/>
    </source>
</evidence>
<organism evidence="2 3">
    <name type="scientific">Deinococcus cavernae</name>
    <dbReference type="NCBI Taxonomy" id="2320857"/>
    <lineage>
        <taxon>Bacteria</taxon>
        <taxon>Thermotogati</taxon>
        <taxon>Deinococcota</taxon>
        <taxon>Deinococci</taxon>
        <taxon>Deinococcales</taxon>
        <taxon>Deinococcaceae</taxon>
        <taxon>Deinococcus</taxon>
    </lineage>
</organism>
<evidence type="ECO:0000256" key="1">
    <source>
        <dbReference type="SAM" id="MobiDB-lite"/>
    </source>
</evidence>
<gene>
    <name evidence="2" type="ORF">D3875_11565</name>
</gene>
<keyword evidence="3" id="KW-1185">Reference proteome</keyword>
<dbReference type="OrthoDB" id="28717at2"/>
<proteinExistence type="predicted"/>
<feature type="region of interest" description="Disordered" evidence="1">
    <location>
        <begin position="496"/>
        <end position="523"/>
    </location>
</feature>
<accession>A0A418VC16</accession>